<gene>
    <name evidence="2" type="ORF">GCM10022263_20310</name>
</gene>
<keyword evidence="3" id="KW-1185">Reference proteome</keyword>
<sequence>MSTALDVDAILDGLDQMAAARPVAAQVVATCNDEGTGAGELAAILGADMALAARVMKLANSAYFGLSGRVRSLQLAVTVVGFNTVRSIATVALSGIDSAKDLPEDFWDTSVHLAAAAGALGPRFRLTTADALCLGLLAQLGAALLHQADPDGYDVVRATTDLGTERFSAETLRYGICGPRLTAEALQQWRFPIEMVDTLRAVPSGADGVLLRTAYELAARLLDPAHRRTGLEQVSHRRVTESDAPRVLTAIRADVAALQTSLGL</sequence>
<organism evidence="2 3">
    <name type="scientific">Nocardioides daeguensis</name>
    <dbReference type="NCBI Taxonomy" id="908359"/>
    <lineage>
        <taxon>Bacteria</taxon>
        <taxon>Bacillati</taxon>
        <taxon>Actinomycetota</taxon>
        <taxon>Actinomycetes</taxon>
        <taxon>Propionibacteriales</taxon>
        <taxon>Nocardioidaceae</taxon>
        <taxon>Nocardioides</taxon>
    </lineage>
</organism>
<dbReference type="Proteomes" id="UP001500301">
    <property type="component" value="Unassembled WGS sequence"/>
</dbReference>
<dbReference type="PANTHER" id="PTHR33525">
    <property type="match status" value="1"/>
</dbReference>
<dbReference type="InterPro" id="IPR013976">
    <property type="entry name" value="HDOD"/>
</dbReference>
<evidence type="ECO:0000259" key="1">
    <source>
        <dbReference type="PROSITE" id="PS51833"/>
    </source>
</evidence>
<proteinExistence type="predicted"/>
<dbReference type="PANTHER" id="PTHR33525:SF4">
    <property type="entry name" value="CYCLIC DI-GMP PHOSPHODIESTERASE CDGJ"/>
    <property type="match status" value="1"/>
</dbReference>
<evidence type="ECO:0000313" key="2">
    <source>
        <dbReference type="EMBL" id="GAA3531648.1"/>
    </source>
</evidence>
<dbReference type="RefSeq" id="WP_218232864.1">
    <property type="nucleotide sequence ID" value="NZ_BAABBB010000009.1"/>
</dbReference>
<protein>
    <recommendedName>
        <fullName evidence="1">HDOD domain-containing protein</fullName>
    </recommendedName>
</protein>
<dbReference type="PROSITE" id="PS51833">
    <property type="entry name" value="HDOD"/>
    <property type="match status" value="1"/>
</dbReference>
<dbReference type="EMBL" id="BAABBB010000009">
    <property type="protein sequence ID" value="GAA3531648.1"/>
    <property type="molecule type" value="Genomic_DNA"/>
</dbReference>
<evidence type="ECO:0000313" key="3">
    <source>
        <dbReference type="Proteomes" id="UP001500301"/>
    </source>
</evidence>
<dbReference type="Pfam" id="PF08668">
    <property type="entry name" value="HDOD"/>
    <property type="match status" value="1"/>
</dbReference>
<reference evidence="3" key="1">
    <citation type="journal article" date="2019" name="Int. J. Syst. Evol. Microbiol.">
        <title>The Global Catalogue of Microorganisms (GCM) 10K type strain sequencing project: providing services to taxonomists for standard genome sequencing and annotation.</title>
        <authorList>
            <consortium name="The Broad Institute Genomics Platform"/>
            <consortium name="The Broad Institute Genome Sequencing Center for Infectious Disease"/>
            <person name="Wu L."/>
            <person name="Ma J."/>
        </authorList>
    </citation>
    <scope>NUCLEOTIDE SEQUENCE [LARGE SCALE GENOMIC DNA]</scope>
    <source>
        <strain evidence="3">JCM 17460</strain>
    </source>
</reference>
<feature type="domain" description="HDOD" evidence="1">
    <location>
        <begin position="17"/>
        <end position="205"/>
    </location>
</feature>
<name>A0ABP6VCU2_9ACTN</name>
<accession>A0ABP6VCU2</accession>
<comment type="caution">
    <text evidence="2">The sequence shown here is derived from an EMBL/GenBank/DDBJ whole genome shotgun (WGS) entry which is preliminary data.</text>
</comment>
<dbReference type="InterPro" id="IPR052340">
    <property type="entry name" value="RNase_Y/CdgJ"/>
</dbReference>